<feature type="coiled-coil region" evidence="19">
    <location>
        <begin position="168"/>
        <end position="227"/>
    </location>
</feature>
<dbReference type="GO" id="GO:0051301">
    <property type="term" value="P:cell division"/>
    <property type="evidence" value="ECO:0007669"/>
    <property type="project" value="UniProtKB-KW"/>
</dbReference>
<keyword evidence="13" id="KW-0206">Cytoskeleton</keyword>
<evidence type="ECO:0000313" key="22">
    <source>
        <dbReference type="Proteomes" id="UP000034947"/>
    </source>
</evidence>
<dbReference type="GO" id="GO:0042729">
    <property type="term" value="C:DASH complex"/>
    <property type="evidence" value="ECO:0007669"/>
    <property type="project" value="InterPro"/>
</dbReference>
<evidence type="ECO:0000256" key="13">
    <source>
        <dbReference type="ARBA" id="ARBA00023212"/>
    </source>
</evidence>
<keyword evidence="12 19" id="KW-0175">Coiled coil</keyword>
<keyword evidence="15" id="KW-0131">Cell cycle</keyword>
<reference evidence="21 22" key="1">
    <citation type="submission" date="2015-02" db="EMBL/GenBank/DDBJ databases">
        <title>Draft Genome Sequences of Two Closely-Related Aflatoxigenic Aspergillus Species Obtained from the Cote d'Ivoire.</title>
        <authorList>
            <person name="Moore G.G."/>
            <person name="Beltz S.B."/>
            <person name="Mack B.M."/>
        </authorList>
    </citation>
    <scope>NUCLEOTIDE SEQUENCE [LARGE SCALE GENOMIC DNA]</scope>
    <source>
        <strain evidence="21 22">SRRC1432</strain>
    </source>
</reference>
<keyword evidence="5" id="KW-0158">Chromosome</keyword>
<accession>A0A0F8VRN3</accession>
<evidence type="ECO:0000256" key="16">
    <source>
        <dbReference type="ARBA" id="ARBA00023328"/>
    </source>
</evidence>
<proteinExistence type="inferred from homology"/>
<evidence type="ECO:0000256" key="14">
    <source>
        <dbReference type="ARBA" id="ARBA00023242"/>
    </source>
</evidence>
<evidence type="ECO:0000256" key="6">
    <source>
        <dbReference type="ARBA" id="ARBA00022490"/>
    </source>
</evidence>
<keyword evidence="11" id="KW-0995">Kinetochore</keyword>
<dbReference type="GO" id="GO:0008608">
    <property type="term" value="P:attachment of spindle microtubules to kinetochore"/>
    <property type="evidence" value="ECO:0007669"/>
    <property type="project" value="InterPro"/>
</dbReference>
<evidence type="ECO:0000256" key="3">
    <source>
        <dbReference type="ARBA" id="ARBA00004629"/>
    </source>
</evidence>
<keyword evidence="14" id="KW-0539">Nucleus</keyword>
<dbReference type="VEuPathDB" id="FungiDB:P175DRAFT_0434781"/>
<keyword evidence="16" id="KW-0137">Centromere</keyword>
<dbReference type="EMBL" id="JYKN01000071">
    <property type="protein sequence ID" value="KKK25871.1"/>
    <property type="molecule type" value="Genomic_DNA"/>
</dbReference>
<comment type="caution">
    <text evidence="21">The sequence shown here is derived from an EMBL/GenBank/DDBJ whole genome shotgun (WGS) entry which is preliminary data.</text>
</comment>
<dbReference type="InterPro" id="IPR013966">
    <property type="entry name" value="Spc34"/>
</dbReference>
<organism evidence="21 22">
    <name type="scientific">Aspergillus ochraceoroseus</name>
    <dbReference type="NCBI Taxonomy" id="138278"/>
    <lineage>
        <taxon>Eukaryota</taxon>
        <taxon>Fungi</taxon>
        <taxon>Dikarya</taxon>
        <taxon>Ascomycota</taxon>
        <taxon>Pezizomycotina</taxon>
        <taxon>Eurotiomycetes</taxon>
        <taxon>Eurotiomycetidae</taxon>
        <taxon>Eurotiales</taxon>
        <taxon>Aspergillaceae</taxon>
        <taxon>Aspergillus</taxon>
        <taxon>Aspergillus subgen. Nidulantes</taxon>
    </lineage>
</organism>
<dbReference type="OrthoDB" id="10016597at2759"/>
<evidence type="ECO:0000256" key="9">
    <source>
        <dbReference type="ARBA" id="ARBA00022776"/>
    </source>
</evidence>
<dbReference type="Proteomes" id="UP000034947">
    <property type="component" value="Unassembled WGS sequence"/>
</dbReference>
<evidence type="ECO:0000256" key="10">
    <source>
        <dbReference type="ARBA" id="ARBA00022829"/>
    </source>
</evidence>
<evidence type="ECO:0000256" key="2">
    <source>
        <dbReference type="ARBA" id="ARBA00004186"/>
    </source>
</evidence>
<feature type="region of interest" description="Disordered" evidence="20">
    <location>
        <begin position="55"/>
        <end position="79"/>
    </location>
</feature>
<keyword evidence="22" id="KW-1185">Reference proteome</keyword>
<dbReference type="Pfam" id="PF08657">
    <property type="entry name" value="DASH_Spc34"/>
    <property type="match status" value="2"/>
</dbReference>
<evidence type="ECO:0000256" key="18">
    <source>
        <dbReference type="ARBA" id="ARBA00044346"/>
    </source>
</evidence>
<evidence type="ECO:0000256" key="12">
    <source>
        <dbReference type="ARBA" id="ARBA00023054"/>
    </source>
</evidence>
<keyword evidence="6" id="KW-0963">Cytoplasm</keyword>
<evidence type="ECO:0000313" key="21">
    <source>
        <dbReference type="EMBL" id="KKK25871.1"/>
    </source>
</evidence>
<gene>
    <name evidence="21" type="ORF">AOCH_004307</name>
</gene>
<evidence type="ECO:0000256" key="7">
    <source>
        <dbReference type="ARBA" id="ARBA00022618"/>
    </source>
</evidence>
<evidence type="ECO:0000256" key="20">
    <source>
        <dbReference type="SAM" id="MobiDB-lite"/>
    </source>
</evidence>
<evidence type="ECO:0000256" key="15">
    <source>
        <dbReference type="ARBA" id="ARBA00023306"/>
    </source>
</evidence>
<sequence length="314" mass="35094">MSLLNSHLEQIMLSSNAIAELPFPPPRIFTNALLGSHDITALIRDTEAHERALFQTDPTVKANSASQRRATRRATQFQAEVESESMASRIYSARNNKTQSAVARVLGADMMEEIKRSAGTSTRGPRGEVNIDVLLKGAEILCNVYPVAGAQEKMASLRYRHEMITDSIAELEERVAKNTVELENMSRSYEDDHDDFENPGSLQSEAAGVSDADIEQEMEEIRELERKKRSWKPASLAWIVNIWASTTAECPMVDMRSSTCKSVRVMRKLLHTPGLCLLKSCSDLISSDDDNATRFNRTDKRRDLVSSYPIAITV</sequence>
<keyword evidence="9" id="KW-0498">Mitosis</keyword>
<dbReference type="GO" id="GO:0005876">
    <property type="term" value="C:spindle microtubule"/>
    <property type="evidence" value="ECO:0007669"/>
    <property type="project" value="InterPro"/>
</dbReference>
<name>A0A0F8VRN3_9EURO</name>
<protein>
    <recommendedName>
        <fullName evidence="17">DASH complex subunit SPC34</fullName>
    </recommendedName>
    <alternativeName>
        <fullName evidence="18">Outer kinetochore protein SPC34</fullName>
    </alternativeName>
</protein>
<evidence type="ECO:0000256" key="4">
    <source>
        <dbReference type="ARBA" id="ARBA00008491"/>
    </source>
</evidence>
<evidence type="ECO:0000256" key="5">
    <source>
        <dbReference type="ARBA" id="ARBA00022454"/>
    </source>
</evidence>
<comment type="similarity">
    <text evidence="4">Belongs to the DASH complex SPC34 family.</text>
</comment>
<evidence type="ECO:0000256" key="11">
    <source>
        <dbReference type="ARBA" id="ARBA00022838"/>
    </source>
</evidence>
<evidence type="ECO:0000256" key="1">
    <source>
        <dbReference type="ARBA" id="ARBA00004123"/>
    </source>
</evidence>
<evidence type="ECO:0000256" key="8">
    <source>
        <dbReference type="ARBA" id="ARBA00022701"/>
    </source>
</evidence>
<comment type="subcellular location">
    <subcellularLocation>
        <location evidence="3">Chromosome</location>
        <location evidence="3">Centromere</location>
        <location evidence="3">Kinetochore</location>
    </subcellularLocation>
    <subcellularLocation>
        <location evidence="2">Cytoplasm</location>
        <location evidence="2">Cytoskeleton</location>
        <location evidence="2">Spindle</location>
    </subcellularLocation>
    <subcellularLocation>
        <location evidence="1">Nucleus</location>
    </subcellularLocation>
</comment>
<keyword evidence="10" id="KW-0159">Chromosome partition</keyword>
<dbReference type="AlphaFoldDB" id="A0A0F8VRN3"/>
<feature type="compositionally biased region" description="Low complexity" evidence="20">
    <location>
        <begin position="64"/>
        <end position="79"/>
    </location>
</feature>
<keyword evidence="8" id="KW-0493">Microtubule</keyword>
<evidence type="ECO:0000256" key="19">
    <source>
        <dbReference type="SAM" id="Coils"/>
    </source>
</evidence>
<evidence type="ECO:0000256" key="17">
    <source>
        <dbReference type="ARBA" id="ARBA00044112"/>
    </source>
</evidence>
<keyword evidence="7" id="KW-0132">Cell division</keyword>